<evidence type="ECO:0000313" key="2">
    <source>
        <dbReference type="EMBL" id="GIH98609.1"/>
    </source>
</evidence>
<name>A0A8J3SSL8_9ACTN</name>
<proteinExistence type="predicted"/>
<dbReference type="AlphaFoldDB" id="A0A8J3SSL8"/>
<feature type="compositionally biased region" description="Low complexity" evidence="1">
    <location>
        <begin position="98"/>
        <end position="118"/>
    </location>
</feature>
<comment type="caution">
    <text evidence="2">The sequence shown here is derived from an EMBL/GenBank/DDBJ whole genome shotgun (WGS) entry which is preliminary data.</text>
</comment>
<evidence type="ECO:0008006" key="4">
    <source>
        <dbReference type="Google" id="ProtNLM"/>
    </source>
</evidence>
<gene>
    <name evidence="2" type="ORF">Pta02_06180</name>
</gene>
<dbReference type="EMBL" id="BOOK01000004">
    <property type="protein sequence ID" value="GIH98609.1"/>
    <property type="molecule type" value="Genomic_DNA"/>
</dbReference>
<accession>A0A8J3SSL8</accession>
<evidence type="ECO:0000256" key="1">
    <source>
        <dbReference type="SAM" id="MobiDB-lite"/>
    </source>
</evidence>
<reference evidence="2" key="1">
    <citation type="submission" date="2021-01" db="EMBL/GenBank/DDBJ databases">
        <title>Whole genome shotgun sequence of Planobispora takensis NBRC 109077.</title>
        <authorList>
            <person name="Komaki H."/>
            <person name="Tamura T."/>
        </authorList>
    </citation>
    <scope>NUCLEOTIDE SEQUENCE</scope>
    <source>
        <strain evidence="2">NBRC 109077</strain>
    </source>
</reference>
<protein>
    <recommendedName>
        <fullName evidence="4">Septum formation initiator</fullName>
    </recommendedName>
</protein>
<feature type="region of interest" description="Disordered" evidence="1">
    <location>
        <begin position="37"/>
        <end position="118"/>
    </location>
</feature>
<keyword evidence="3" id="KW-1185">Reference proteome</keyword>
<sequence length="190" mass="18716">MAGWLATGVLATGAGAAVITVLGEPLTASAHRPLSSAEIEEALARTTPVAAAPPVTGDPASTGAPTPGATPTDAPTPGATPTGSPDPGGTGGSPDPTPGRTSEPSPAASSPGNSAGRSRVIRTAGGSVIARCSGGLVTLRSWSPAQGFQVDDVERGPAVRARVEFEADETDVKIEVRCSGDGSPVHRLHD</sequence>
<organism evidence="2 3">
    <name type="scientific">Planobispora takensis</name>
    <dbReference type="NCBI Taxonomy" id="1367882"/>
    <lineage>
        <taxon>Bacteria</taxon>
        <taxon>Bacillati</taxon>
        <taxon>Actinomycetota</taxon>
        <taxon>Actinomycetes</taxon>
        <taxon>Streptosporangiales</taxon>
        <taxon>Streptosporangiaceae</taxon>
        <taxon>Planobispora</taxon>
    </lineage>
</organism>
<feature type="compositionally biased region" description="Low complexity" evidence="1">
    <location>
        <begin position="46"/>
        <end position="85"/>
    </location>
</feature>
<dbReference type="Proteomes" id="UP000634476">
    <property type="component" value="Unassembled WGS sequence"/>
</dbReference>
<evidence type="ECO:0000313" key="3">
    <source>
        <dbReference type="Proteomes" id="UP000634476"/>
    </source>
</evidence>